<sequence>MAKTALVTGGSRGIGAAISKALQAAGYTVAANYAGNDDAAKSFTEETGIKTYKWSVADYDACAAGVKQVEEELGPITVLVNNAGITRDAMFHKMTPQQWKEVIDTNLTGVFNMTHTTWGGMRDRKFGRVINISSINGQKGQAGQANYSAAKAGDLGFTKALAQEGARAGITVNAICPGYIGTEMVRAIDEKVLNERIIPQIPVGRLGEPEEIARAVVFLASDDAGFITGSTISANGGQFFV</sequence>
<dbReference type="Pfam" id="PF13561">
    <property type="entry name" value="adh_short_C2"/>
    <property type="match status" value="1"/>
</dbReference>
<feature type="domain" description="Ketoreductase" evidence="3">
    <location>
        <begin position="3"/>
        <end position="178"/>
    </location>
</feature>
<dbReference type="PANTHER" id="PTHR42879">
    <property type="entry name" value="3-OXOACYL-(ACYL-CARRIER-PROTEIN) REDUCTASE"/>
    <property type="match status" value="1"/>
</dbReference>
<dbReference type="NCBIfam" id="TIGR01829">
    <property type="entry name" value="AcAcCoA_reduct"/>
    <property type="match status" value="1"/>
</dbReference>
<reference evidence="4 5" key="1">
    <citation type="submission" date="2018-07" db="EMBL/GenBank/DDBJ databases">
        <authorList>
            <person name="Zhang Y."/>
            <person name="Wang L."/>
            <person name="Ma S."/>
        </authorList>
    </citation>
    <scope>NUCLEOTIDE SEQUENCE [LARGE SCALE GENOMIC DNA]</scope>
    <source>
        <strain evidence="4 5">4-2</strain>
    </source>
</reference>
<dbReference type="CDD" id="cd05333">
    <property type="entry name" value="BKR_SDR_c"/>
    <property type="match status" value="1"/>
</dbReference>
<dbReference type="Gene3D" id="3.40.50.720">
    <property type="entry name" value="NAD(P)-binding Rossmann-like Domain"/>
    <property type="match status" value="1"/>
</dbReference>
<dbReference type="EC" id="1.1.1.36" evidence="4"/>
<dbReference type="InterPro" id="IPR050259">
    <property type="entry name" value="SDR"/>
</dbReference>
<evidence type="ECO:0000256" key="2">
    <source>
        <dbReference type="ARBA" id="ARBA00023002"/>
    </source>
</evidence>
<dbReference type="GO" id="GO:0018454">
    <property type="term" value="F:acetoacetyl-CoA reductase activity"/>
    <property type="evidence" value="ECO:0007669"/>
    <property type="project" value="UniProtKB-EC"/>
</dbReference>
<organism evidence="4 5">
    <name type="scientific">Paracoccus alkanivorans</name>
    <dbReference type="NCBI Taxonomy" id="2116655"/>
    <lineage>
        <taxon>Bacteria</taxon>
        <taxon>Pseudomonadati</taxon>
        <taxon>Pseudomonadota</taxon>
        <taxon>Alphaproteobacteria</taxon>
        <taxon>Rhodobacterales</taxon>
        <taxon>Paracoccaceae</taxon>
        <taxon>Paracoccus</taxon>
    </lineage>
</organism>
<keyword evidence="5" id="KW-1185">Reference proteome</keyword>
<dbReference type="GO" id="GO:0042619">
    <property type="term" value="P:poly-hydroxybutyrate biosynthetic process"/>
    <property type="evidence" value="ECO:0007669"/>
    <property type="project" value="InterPro"/>
</dbReference>
<dbReference type="Proteomes" id="UP000273516">
    <property type="component" value="Unassembled WGS sequence"/>
</dbReference>
<evidence type="ECO:0000259" key="3">
    <source>
        <dbReference type="SMART" id="SM00822"/>
    </source>
</evidence>
<dbReference type="SUPFAM" id="SSF51735">
    <property type="entry name" value="NAD(P)-binding Rossmann-fold domains"/>
    <property type="match status" value="1"/>
</dbReference>
<dbReference type="NCBIfam" id="NF009466">
    <property type="entry name" value="PRK12826.1-2"/>
    <property type="match status" value="1"/>
</dbReference>
<dbReference type="PRINTS" id="PR00081">
    <property type="entry name" value="GDHRDH"/>
</dbReference>
<dbReference type="FunFam" id="3.40.50.720:FF:000173">
    <property type="entry name" value="3-oxoacyl-[acyl-carrier protein] reductase"/>
    <property type="match status" value="1"/>
</dbReference>
<comment type="similarity">
    <text evidence="1">Belongs to the short-chain dehydrogenases/reductases (SDR) family.</text>
</comment>
<dbReference type="InterPro" id="IPR011283">
    <property type="entry name" value="Acetoacetyl-CoA_reductase"/>
</dbReference>
<dbReference type="GO" id="GO:0005737">
    <property type="term" value="C:cytoplasm"/>
    <property type="evidence" value="ECO:0007669"/>
    <property type="project" value="InterPro"/>
</dbReference>
<dbReference type="AlphaFoldDB" id="A0A3M0M953"/>
<dbReference type="PRINTS" id="PR00080">
    <property type="entry name" value="SDRFAMILY"/>
</dbReference>
<dbReference type="SMART" id="SM00822">
    <property type="entry name" value="PKS_KR"/>
    <property type="match status" value="1"/>
</dbReference>
<dbReference type="InterPro" id="IPR057326">
    <property type="entry name" value="KR_dom"/>
</dbReference>
<evidence type="ECO:0000313" key="4">
    <source>
        <dbReference type="EMBL" id="RMC34296.1"/>
    </source>
</evidence>
<gene>
    <name evidence="4" type="primary">phbB</name>
    <name evidence="4" type="ORF">C9E81_14155</name>
</gene>
<dbReference type="RefSeq" id="WP_122113006.1">
    <property type="nucleotide sequence ID" value="NZ_QOKZ01000005.1"/>
</dbReference>
<dbReference type="OrthoDB" id="9804774at2"/>
<accession>A0A3M0M953</accession>
<dbReference type="EMBL" id="QOKZ01000005">
    <property type="protein sequence ID" value="RMC34296.1"/>
    <property type="molecule type" value="Genomic_DNA"/>
</dbReference>
<dbReference type="InterPro" id="IPR002347">
    <property type="entry name" value="SDR_fam"/>
</dbReference>
<dbReference type="GO" id="GO:0032787">
    <property type="term" value="P:monocarboxylic acid metabolic process"/>
    <property type="evidence" value="ECO:0007669"/>
    <property type="project" value="UniProtKB-ARBA"/>
</dbReference>
<evidence type="ECO:0000313" key="5">
    <source>
        <dbReference type="Proteomes" id="UP000273516"/>
    </source>
</evidence>
<protein>
    <submittedName>
        <fullName evidence="4">Acetoacetyl-CoA reductase</fullName>
        <ecNumber evidence="4">1.1.1.36</ecNumber>
    </submittedName>
</protein>
<dbReference type="InterPro" id="IPR020904">
    <property type="entry name" value="Sc_DH/Rdtase_CS"/>
</dbReference>
<dbReference type="PROSITE" id="PS00061">
    <property type="entry name" value="ADH_SHORT"/>
    <property type="match status" value="1"/>
</dbReference>
<keyword evidence="2 4" id="KW-0560">Oxidoreductase</keyword>
<evidence type="ECO:0000256" key="1">
    <source>
        <dbReference type="ARBA" id="ARBA00006484"/>
    </source>
</evidence>
<comment type="caution">
    <text evidence="4">The sequence shown here is derived from an EMBL/GenBank/DDBJ whole genome shotgun (WGS) entry which is preliminary data.</text>
</comment>
<proteinExistence type="inferred from homology"/>
<dbReference type="NCBIfam" id="NF009464">
    <property type="entry name" value="PRK12824.1"/>
    <property type="match status" value="1"/>
</dbReference>
<name>A0A3M0M953_9RHOB</name>
<dbReference type="InterPro" id="IPR036291">
    <property type="entry name" value="NAD(P)-bd_dom_sf"/>
</dbReference>
<dbReference type="PANTHER" id="PTHR42879:SF2">
    <property type="entry name" value="3-OXOACYL-[ACYL-CARRIER-PROTEIN] REDUCTASE FABG"/>
    <property type="match status" value="1"/>
</dbReference>